<dbReference type="InterPro" id="IPR002037">
    <property type="entry name" value="Glyco_hydro_8"/>
</dbReference>
<dbReference type="EMBL" id="BMIW01000012">
    <property type="protein sequence ID" value="GGF98384.1"/>
    <property type="molecule type" value="Genomic_DNA"/>
</dbReference>
<dbReference type="Gene3D" id="1.50.10.10">
    <property type="match status" value="1"/>
</dbReference>
<dbReference type="PROSITE" id="PS00812">
    <property type="entry name" value="GLYCOSYL_HYDROL_F8"/>
    <property type="match status" value="1"/>
</dbReference>
<evidence type="ECO:0000259" key="8">
    <source>
        <dbReference type="PROSITE" id="PS50022"/>
    </source>
</evidence>
<dbReference type="PRINTS" id="PR00735">
    <property type="entry name" value="GLHYDRLASE8"/>
</dbReference>
<evidence type="ECO:0000313" key="9">
    <source>
        <dbReference type="EMBL" id="GGF98384.1"/>
    </source>
</evidence>
<reference evidence="10" key="1">
    <citation type="journal article" date="2019" name="Int. J. Syst. Evol. Microbiol.">
        <title>The Global Catalogue of Microorganisms (GCM) 10K type strain sequencing project: providing services to taxonomists for standard genome sequencing and annotation.</title>
        <authorList>
            <consortium name="The Broad Institute Genomics Platform"/>
            <consortium name="The Broad Institute Genome Sequencing Center for Infectious Disease"/>
            <person name="Wu L."/>
            <person name="Ma J."/>
        </authorList>
    </citation>
    <scope>NUCLEOTIDE SEQUENCE [LARGE SCALE GENOMIC DNA]</scope>
    <source>
        <strain evidence="10">CGMCC 1.15420</strain>
    </source>
</reference>
<dbReference type="Pfam" id="PF01270">
    <property type="entry name" value="Glyco_hydro_8"/>
    <property type="match status" value="1"/>
</dbReference>
<feature type="active site" description="Nucleophile" evidence="5">
    <location>
        <position position="199"/>
    </location>
</feature>
<accession>A0ABQ1VTK8</accession>
<dbReference type="SUPFAM" id="SSF48208">
    <property type="entry name" value="Six-hairpin glycosidases"/>
    <property type="match status" value="1"/>
</dbReference>
<feature type="domain" description="F5/8 type C" evidence="8">
    <location>
        <begin position="443"/>
        <end position="585"/>
    </location>
</feature>
<name>A0ABQ1VTK8_9BACL</name>
<organism evidence="9 10">
    <name type="scientific">Paenibacillus aceti</name>
    <dbReference type="NCBI Taxonomy" id="1820010"/>
    <lineage>
        <taxon>Bacteria</taxon>
        <taxon>Bacillati</taxon>
        <taxon>Bacillota</taxon>
        <taxon>Bacilli</taxon>
        <taxon>Bacillales</taxon>
        <taxon>Paenibacillaceae</taxon>
        <taxon>Paenibacillus</taxon>
    </lineage>
</organism>
<dbReference type="SUPFAM" id="SSF49785">
    <property type="entry name" value="Galactose-binding domain-like"/>
    <property type="match status" value="1"/>
</dbReference>
<dbReference type="InterPro" id="IPR000421">
    <property type="entry name" value="FA58C"/>
</dbReference>
<keyword evidence="6" id="KW-0624">Polysaccharide degradation</keyword>
<evidence type="ECO:0000256" key="5">
    <source>
        <dbReference type="PROSITE-ProRule" id="PRU10058"/>
    </source>
</evidence>
<dbReference type="InterPro" id="IPR008928">
    <property type="entry name" value="6-hairpin_glycosidase_sf"/>
</dbReference>
<evidence type="ECO:0000256" key="3">
    <source>
        <dbReference type="ARBA" id="ARBA00022801"/>
    </source>
</evidence>
<protein>
    <recommendedName>
        <fullName evidence="6">Glucanase</fullName>
        <ecNumber evidence="6">3.2.1.-</ecNumber>
    </recommendedName>
</protein>
<evidence type="ECO:0000256" key="2">
    <source>
        <dbReference type="ARBA" id="ARBA00022729"/>
    </source>
</evidence>
<keyword evidence="2" id="KW-0732">Signal</keyword>
<feature type="transmembrane region" description="Helical" evidence="7">
    <location>
        <begin position="41"/>
        <end position="59"/>
    </location>
</feature>
<dbReference type="Gene3D" id="2.60.120.260">
    <property type="entry name" value="Galactose-binding domain-like"/>
    <property type="match status" value="1"/>
</dbReference>
<sequence length="586" mass="64598">MFQPRTNVYTRTQNHARGGLASAVTSTTGSTRSRSKWYKQLIGMLIVALIAGVGTVVPSQSSYAAGEKKPFPQQTSYPGTIKPSHVTQNAMNQAVAQYYDYWKGKYLKNNLSSLPGGYYVKGEITGDQDGFTALGSSEGQGYGMIITVLMAGHDPDAQTIYNGLFKTARAFKSSENPNLMGWVVADSTQAQGHFSSATDGDLDIAYSLILAHNQWGSGGAINYLQEAKQMITDGIKVSNVTTNNRLNLGDWDGKNALNTRPSDWALSHLRAFHEVTQDPIWLQVIDNLYSVYNQFSNSYSSATGLISDFVINDPPKPAPEWYLGEFKETNIYYYNASRVPLRIVMDYAMYGDPRGKAISDKLTNWIKGKTNNTPAKIKNGYKLNGTEVGDYATAVFVSPLISAATTDSANQAWVNSGWDWMKNKKEDYFSDSYNLLNMLYITGNWWKPGADAQPELPNLALHATAVASSIEGISFEADRAFDGNLQSRWASSEGSDPQWISADLGAVKAIGSVGLHWEDAYATKFKLQVSNDGVNWQDVYSETNGSGGVQNIPLNQVQARYVKMYGIERATPYGYSLYEFEVYPPN</sequence>
<comment type="caution">
    <text evidence="9">The sequence shown here is derived from an EMBL/GenBank/DDBJ whole genome shotgun (WGS) entry which is preliminary data.</text>
</comment>
<keyword evidence="4 6" id="KW-0326">Glycosidase</keyword>
<evidence type="ECO:0000313" key="10">
    <source>
        <dbReference type="Proteomes" id="UP000608420"/>
    </source>
</evidence>
<dbReference type="Proteomes" id="UP000608420">
    <property type="component" value="Unassembled WGS sequence"/>
</dbReference>
<keyword evidence="7" id="KW-1133">Transmembrane helix</keyword>
<evidence type="ECO:0000256" key="4">
    <source>
        <dbReference type="ARBA" id="ARBA00023295"/>
    </source>
</evidence>
<evidence type="ECO:0000256" key="7">
    <source>
        <dbReference type="SAM" id="Phobius"/>
    </source>
</evidence>
<evidence type="ECO:0000256" key="1">
    <source>
        <dbReference type="ARBA" id="ARBA00009209"/>
    </source>
</evidence>
<dbReference type="EC" id="3.2.1.-" evidence="6"/>
<dbReference type="InterPro" id="IPR019834">
    <property type="entry name" value="Glyco_hydro_8_CS"/>
</dbReference>
<dbReference type="InterPro" id="IPR012341">
    <property type="entry name" value="6hp_glycosidase-like_sf"/>
</dbReference>
<keyword evidence="6" id="KW-0119">Carbohydrate metabolism</keyword>
<evidence type="ECO:0000256" key="6">
    <source>
        <dbReference type="RuleBase" id="RU361167"/>
    </source>
</evidence>
<dbReference type="Pfam" id="PF00754">
    <property type="entry name" value="F5_F8_type_C"/>
    <property type="match status" value="1"/>
</dbReference>
<dbReference type="PROSITE" id="PS50022">
    <property type="entry name" value="FA58C_3"/>
    <property type="match status" value="1"/>
</dbReference>
<dbReference type="InterPro" id="IPR008979">
    <property type="entry name" value="Galactose-bd-like_sf"/>
</dbReference>
<keyword evidence="3 6" id="KW-0378">Hydrolase</keyword>
<keyword evidence="7" id="KW-0812">Transmembrane</keyword>
<proteinExistence type="inferred from homology"/>
<keyword evidence="7" id="KW-0472">Membrane</keyword>
<comment type="similarity">
    <text evidence="1 6">Belongs to the glycosyl hydrolase 8 (cellulase D) family.</text>
</comment>
<gene>
    <name evidence="9" type="ORF">GCM10010913_20230</name>
</gene>
<keyword evidence="10" id="KW-1185">Reference proteome</keyword>